<dbReference type="RefSeq" id="XP_028143053.1">
    <property type="nucleotide sequence ID" value="XM_028287252.1"/>
</dbReference>
<evidence type="ECO:0000313" key="3">
    <source>
        <dbReference type="RefSeq" id="XP_028143054.1"/>
    </source>
</evidence>
<feature type="compositionally biased region" description="Basic and acidic residues" evidence="1">
    <location>
        <begin position="560"/>
        <end position="569"/>
    </location>
</feature>
<feature type="compositionally biased region" description="Low complexity" evidence="1">
    <location>
        <begin position="570"/>
        <end position="579"/>
    </location>
</feature>
<sequence>MESEASLILTGETTTTIEKSDDKSSTSNPLMVVRRKGDKIYYVKDENIWMNDNEVGQSKPSVQKASNPSATKETENDIINSESSVKTFTFDEHQNSSETEKCIEFWKAVMERNLQPIKANIIRDTVDLQRADSDITDEKKNREIEQAVKRATDNIHAEYRALWTSLIQEIKANKLEQLKKSVKVRCQVCATSNVQLDVRNCGVKKKPTNKTEVITKLTPVEEKEKYCAIPRSKQKKVTDVKERKKSKKSCLRKDGDCDCLKKGCKCPFPYVLKHKADADKETDKIKDVPCHCCQADLSDSEEEVEVIAINLNNDVKEKLPLDEELTEKQDLSTKVYEEEMYGEIEDNGIDINDINGNIVMIHAESLPSNESVESSVKSTVDLSQLDSSDVRKVSMILPTTGEVKVIERQQVDNLMWEKPIIKRKGLATPKDSFMLMQHQHLLKEGSKVLHPNYFKYGSATTTGKLSYKLPSGKVEVLEREIVEDTDWEMPKNYCKYPRSILASVPSLEVYKSRMSKSKSYSNRSTDDLKPILKNSKTQFQSLHYNSENSTSEVYLKSPKHSTDSSDSDKYSQYSERQSF</sequence>
<accession>A0A6P7G272</accession>
<reference evidence="2 3" key="1">
    <citation type="submission" date="2025-04" db="UniProtKB">
        <authorList>
            <consortium name="RefSeq"/>
        </authorList>
    </citation>
    <scope>IDENTIFICATION</scope>
    <source>
        <tissue evidence="2 3">Whole insect</tissue>
    </source>
</reference>
<organism evidence="3">
    <name type="scientific">Diabrotica virgifera virgifera</name>
    <name type="common">western corn rootworm</name>
    <dbReference type="NCBI Taxonomy" id="50390"/>
    <lineage>
        <taxon>Eukaryota</taxon>
        <taxon>Metazoa</taxon>
        <taxon>Ecdysozoa</taxon>
        <taxon>Arthropoda</taxon>
        <taxon>Hexapoda</taxon>
        <taxon>Insecta</taxon>
        <taxon>Pterygota</taxon>
        <taxon>Neoptera</taxon>
        <taxon>Endopterygota</taxon>
        <taxon>Coleoptera</taxon>
        <taxon>Polyphaga</taxon>
        <taxon>Cucujiformia</taxon>
        <taxon>Chrysomeloidea</taxon>
        <taxon>Chrysomelidae</taxon>
        <taxon>Galerucinae</taxon>
        <taxon>Diabroticina</taxon>
        <taxon>Diabroticites</taxon>
        <taxon>Diabrotica</taxon>
    </lineage>
</organism>
<gene>
    <name evidence="2 3" type="primary">LOC114336864</name>
</gene>
<feature type="region of interest" description="Disordered" evidence="1">
    <location>
        <begin position="53"/>
        <end position="76"/>
    </location>
</feature>
<evidence type="ECO:0000313" key="2">
    <source>
        <dbReference type="RefSeq" id="XP_028143053.1"/>
    </source>
</evidence>
<feature type="compositionally biased region" description="Polar residues" evidence="1">
    <location>
        <begin position="539"/>
        <end position="552"/>
    </location>
</feature>
<name>A0A6P7G272_DIAVI</name>
<evidence type="ECO:0000256" key="1">
    <source>
        <dbReference type="SAM" id="MobiDB-lite"/>
    </source>
</evidence>
<feature type="region of interest" description="Disordered" evidence="1">
    <location>
        <begin position="1"/>
        <end position="30"/>
    </location>
</feature>
<dbReference type="RefSeq" id="XP_028143054.1">
    <property type="nucleotide sequence ID" value="XM_028287253.1"/>
</dbReference>
<proteinExistence type="predicted"/>
<feature type="region of interest" description="Disordered" evidence="1">
    <location>
        <begin position="539"/>
        <end position="579"/>
    </location>
</feature>
<dbReference type="AlphaFoldDB" id="A0A6P7G272"/>
<feature type="compositionally biased region" description="Low complexity" evidence="1">
    <location>
        <begin position="7"/>
        <end position="17"/>
    </location>
</feature>
<feature type="compositionally biased region" description="Polar residues" evidence="1">
    <location>
        <begin position="54"/>
        <end position="76"/>
    </location>
</feature>
<protein>
    <submittedName>
        <fullName evidence="2 3">Uncharacterized protein LOC114336864 isoform X1</fullName>
    </submittedName>
</protein>